<feature type="region of interest" description="Disordered" evidence="1">
    <location>
        <begin position="45"/>
        <end position="219"/>
    </location>
</feature>
<sequence length="1104" mass="124322">MFTSISRGHPKANHAYICTSCLSQLSTRLDFDALNLASAAPLQPPRIRTQRFSTTTNHGKSKGDSNITGAAKKEDSLKEHAAKPSKQSTLRRRRPRRVSDILAKQKPFLDAVRRAVKKQDQEDKKTSRDNLPLVYSDDGDLTASGKGVGKVSTKSEPKGKGDKQVAKSTIPKTKKSSKPTQAADTKGIPKKQNEGSKTKKGSKTGERSKPKTAELGVDPEASPRIRNIISNRGRLLSEKLVWDFVAMDRMKLNPQIAQPLTASSTIQELINQNGVGTARKVLIKALTADILSDEDKTKVMRTLRETMPKLHSRVESSQKPVPISESLKGNIGAFENMKDAMKSSDRMESEKKTAKWKSNWMKPGLKEQEIQTIESEKLQLVPIESAQPPVPGLSYGLERVLFNPGVYYLQDPRSRVFNFDPYLQKIMPASEFDFNALKEYITSSRDEALLSVATELKKKYTGSTSSMTSALSHFHFLLSNWRPLKTSNLSKSFPASFDTFTALSRGPSAIFLRYKDGVYAIDADKEYDTANILMMLGKSMEKLLTLSTEDFEKYRRMNSNQISEEERNAPEAFHYSTLGDFLMRSQLDAYDPRLPGTGMFDLKTRAVVSIRMDVDQYEQATGYEIRSRHGEYESFEREYYDMVRSAFLKYSLQVRMGRMDGIFVAYHNTERIFGFQYVSLSEMDYAIHGSEDTTTGDSEFKVSLELLNRVLDRATAAFPEKSLRIHFETREGVAPFTYIFAEPVEEVEINRIQQSSKAKIDEFEREVLGMNKPQKTKEELLKDAEWQATQAQVEEGLFNDEIGLSDAVDDIISAAQDTGVSSFQDYQRTDEHSARSASEAFGDDETGVAEREDESNLEEIDGVEEIEENMENEDKEEEEEEEEEEREDKDDGLQSAQVEGEEAQAGDVGPGAKSEHATEETQDNMFGGPELVENDSAVSIDETIAGDSESQAIDAENSSADNASSLGSKESAAEKAAENRPLMAMILTVRNKVNDEYVKRPQNLTATDKWTVEYALAEMPTQERAWSFYEKTKVRRAKVLTKNMEEQKENGWNSKYIDSLQKLAQKGRNWRKQQDEIDRNNPPQVLYPKEVGQENATVKEDKKD</sequence>
<dbReference type="PANTHER" id="PTHR31014">
    <property type="entry name" value="MITOCHONDRIAL TRANSLATION SYSTEM COMPONENT PET127-RELATED"/>
    <property type="match status" value="1"/>
</dbReference>
<name>A0A3D8R839_9HELO</name>
<feature type="compositionally biased region" description="Basic and acidic residues" evidence="1">
    <location>
        <begin position="153"/>
        <end position="165"/>
    </location>
</feature>
<dbReference type="GO" id="GO:0000964">
    <property type="term" value="P:mitochondrial RNA 5'-end processing"/>
    <property type="evidence" value="ECO:0007669"/>
    <property type="project" value="TreeGrafter"/>
</dbReference>
<evidence type="ECO:0008006" key="4">
    <source>
        <dbReference type="Google" id="ProtNLM"/>
    </source>
</evidence>
<organism evidence="2 3">
    <name type="scientific">Coleophoma crateriformis</name>
    <dbReference type="NCBI Taxonomy" id="565419"/>
    <lineage>
        <taxon>Eukaryota</taxon>
        <taxon>Fungi</taxon>
        <taxon>Dikarya</taxon>
        <taxon>Ascomycota</taxon>
        <taxon>Pezizomycotina</taxon>
        <taxon>Leotiomycetes</taxon>
        <taxon>Helotiales</taxon>
        <taxon>Dermateaceae</taxon>
        <taxon>Coleophoma</taxon>
    </lineage>
</organism>
<gene>
    <name evidence="2" type="ORF">BP5796_08507</name>
</gene>
<dbReference type="OrthoDB" id="10249045at2759"/>
<proteinExistence type="predicted"/>
<dbReference type="AlphaFoldDB" id="A0A3D8R839"/>
<dbReference type="InterPro" id="IPR013943">
    <property type="entry name" value="Pet127"/>
</dbReference>
<feature type="compositionally biased region" description="Basic and acidic residues" evidence="1">
    <location>
        <begin position="71"/>
        <end position="82"/>
    </location>
</feature>
<evidence type="ECO:0000313" key="2">
    <source>
        <dbReference type="EMBL" id="RDW70110.1"/>
    </source>
</evidence>
<dbReference type="GO" id="GO:0005740">
    <property type="term" value="C:mitochondrial envelope"/>
    <property type="evidence" value="ECO:0007669"/>
    <property type="project" value="TreeGrafter"/>
</dbReference>
<feature type="compositionally biased region" description="Basic and acidic residues" evidence="1">
    <location>
        <begin position="111"/>
        <end position="128"/>
    </location>
</feature>
<feature type="region of interest" description="Disordered" evidence="1">
    <location>
        <begin position="822"/>
        <end position="979"/>
    </location>
</feature>
<dbReference type="Pfam" id="PF08634">
    <property type="entry name" value="Pet127"/>
    <property type="match status" value="1"/>
</dbReference>
<keyword evidence="3" id="KW-1185">Reference proteome</keyword>
<dbReference type="PANTHER" id="PTHR31014:SF0">
    <property type="entry name" value="MITOCHONDRIAL TRANSLATION SYSTEM COMPONENT PET127-RELATED"/>
    <property type="match status" value="1"/>
</dbReference>
<reference evidence="2 3" key="1">
    <citation type="journal article" date="2018" name="IMA Fungus">
        <title>IMA Genome-F 9: Draft genome sequence of Annulohypoxylon stygium, Aspergillus mulundensis, Berkeleyomyces basicola (syn. Thielaviopsis basicola), Ceratocystis smalleyi, two Cercospora beticola strains, Coleophoma cylindrospora, Fusarium fracticaudum, Phialophora cf. hyalina, and Morchella septimelata.</title>
        <authorList>
            <person name="Wingfield B.D."/>
            <person name="Bills G.F."/>
            <person name="Dong Y."/>
            <person name="Huang W."/>
            <person name="Nel W.J."/>
            <person name="Swalarsk-Parry B.S."/>
            <person name="Vaghefi N."/>
            <person name="Wilken P.M."/>
            <person name="An Z."/>
            <person name="de Beer Z.W."/>
            <person name="De Vos L."/>
            <person name="Chen L."/>
            <person name="Duong T.A."/>
            <person name="Gao Y."/>
            <person name="Hammerbacher A."/>
            <person name="Kikkert J.R."/>
            <person name="Li Y."/>
            <person name="Li H."/>
            <person name="Li K."/>
            <person name="Li Q."/>
            <person name="Liu X."/>
            <person name="Ma X."/>
            <person name="Naidoo K."/>
            <person name="Pethybridge S.J."/>
            <person name="Sun J."/>
            <person name="Steenkamp E.T."/>
            <person name="van der Nest M.A."/>
            <person name="van Wyk S."/>
            <person name="Wingfield M.J."/>
            <person name="Xiong C."/>
            <person name="Yue Q."/>
            <person name="Zhang X."/>
        </authorList>
    </citation>
    <scope>NUCLEOTIDE SEQUENCE [LARGE SCALE GENOMIC DNA]</scope>
    <source>
        <strain evidence="2 3">BP5796</strain>
    </source>
</reference>
<feature type="region of interest" description="Disordered" evidence="1">
    <location>
        <begin position="1067"/>
        <end position="1104"/>
    </location>
</feature>
<dbReference type="Proteomes" id="UP000256328">
    <property type="component" value="Unassembled WGS sequence"/>
</dbReference>
<protein>
    <recommendedName>
        <fullName evidence="4">Pet127-domain-containing protein</fullName>
    </recommendedName>
</protein>
<feature type="compositionally biased region" description="Low complexity" evidence="1">
    <location>
        <begin position="952"/>
        <end position="970"/>
    </location>
</feature>
<feature type="compositionally biased region" description="Acidic residues" evidence="1">
    <location>
        <begin position="841"/>
        <end position="890"/>
    </location>
</feature>
<dbReference type="EMBL" id="PDLN01000012">
    <property type="protein sequence ID" value="RDW70110.1"/>
    <property type="molecule type" value="Genomic_DNA"/>
</dbReference>
<evidence type="ECO:0000256" key="1">
    <source>
        <dbReference type="SAM" id="MobiDB-lite"/>
    </source>
</evidence>
<evidence type="ECO:0000313" key="3">
    <source>
        <dbReference type="Proteomes" id="UP000256328"/>
    </source>
</evidence>
<accession>A0A3D8R839</accession>
<feature type="compositionally biased region" description="Polar residues" evidence="1">
    <location>
        <begin position="50"/>
        <end position="68"/>
    </location>
</feature>
<comment type="caution">
    <text evidence="2">The sequence shown here is derived from an EMBL/GenBank/DDBJ whole genome shotgun (WGS) entry which is preliminary data.</text>
</comment>
<feature type="compositionally biased region" description="Basic and acidic residues" evidence="1">
    <location>
        <begin position="191"/>
        <end position="212"/>
    </location>
</feature>